<dbReference type="EMBL" id="BEXD01002168">
    <property type="protein sequence ID" value="GBB97263.1"/>
    <property type="molecule type" value="Genomic_DNA"/>
</dbReference>
<protein>
    <recommendedName>
        <fullName evidence="3">DUF659 domain-containing protein</fullName>
    </recommendedName>
</protein>
<dbReference type="AlphaFoldDB" id="A0A2Z6R4Z1"/>
<evidence type="ECO:0008006" key="3">
    <source>
        <dbReference type="Google" id="ProtNLM"/>
    </source>
</evidence>
<dbReference type="Proteomes" id="UP000247702">
    <property type="component" value="Unassembled WGS sequence"/>
</dbReference>
<name>A0A2Z6R4Z1_9GLOM</name>
<dbReference type="STRING" id="94130.A0A2Z6R4Z1"/>
<accession>A0A2Z6R4Z1</accession>
<sequence>MSAISEIVRDNNYTSAVADTISSQQSSEPSSHKIINRSSCYGPMDNFIVRSLSKEDFKKFYMLLLRLTLPDHLVLGGDILDKVVAESNDAMEIATKEDPVSVTLTFDGWTNVNNEQLLGTVLLTSEGNLMFVLDASAYGAAQRRLRIFNRSVVFLPCFAHQLNLCVDKFNNDIWHYWCFAGVSIFKNELGFVACRVFGICVNVASVERL</sequence>
<evidence type="ECO:0000313" key="1">
    <source>
        <dbReference type="EMBL" id="GBB97263.1"/>
    </source>
</evidence>
<keyword evidence="2" id="KW-1185">Reference proteome</keyword>
<evidence type="ECO:0000313" key="2">
    <source>
        <dbReference type="Proteomes" id="UP000247702"/>
    </source>
</evidence>
<comment type="caution">
    <text evidence="1">The sequence shown here is derived from an EMBL/GenBank/DDBJ whole genome shotgun (WGS) entry which is preliminary data.</text>
</comment>
<reference evidence="1 2" key="1">
    <citation type="submission" date="2017-11" db="EMBL/GenBank/DDBJ databases">
        <title>The genome of Rhizophagus clarus HR1 reveals common genetic basis of auxotrophy among arbuscular mycorrhizal fungi.</title>
        <authorList>
            <person name="Kobayashi Y."/>
        </authorList>
    </citation>
    <scope>NUCLEOTIDE SEQUENCE [LARGE SCALE GENOMIC DNA]</scope>
    <source>
        <strain evidence="1 2">HR1</strain>
    </source>
</reference>
<proteinExistence type="predicted"/>
<gene>
    <name evidence="1" type="ORF">RclHR1_02950022</name>
</gene>
<organism evidence="1 2">
    <name type="scientific">Rhizophagus clarus</name>
    <dbReference type="NCBI Taxonomy" id="94130"/>
    <lineage>
        <taxon>Eukaryota</taxon>
        <taxon>Fungi</taxon>
        <taxon>Fungi incertae sedis</taxon>
        <taxon>Mucoromycota</taxon>
        <taxon>Glomeromycotina</taxon>
        <taxon>Glomeromycetes</taxon>
        <taxon>Glomerales</taxon>
        <taxon>Glomeraceae</taxon>
        <taxon>Rhizophagus</taxon>
    </lineage>
</organism>